<dbReference type="GeneID" id="30963386"/>
<feature type="transmembrane region" description="Helical" evidence="5">
    <location>
        <begin position="416"/>
        <end position="435"/>
    </location>
</feature>
<dbReference type="SUPFAM" id="SSF52091">
    <property type="entry name" value="SpoIIaa-like"/>
    <property type="match status" value="1"/>
</dbReference>
<feature type="non-terminal residue" evidence="7">
    <location>
        <position position="640"/>
    </location>
</feature>
<dbReference type="PROSITE" id="PS50801">
    <property type="entry name" value="STAS"/>
    <property type="match status" value="1"/>
</dbReference>
<protein>
    <recommendedName>
        <fullName evidence="6">STAS domain-containing protein</fullName>
    </recommendedName>
</protein>
<evidence type="ECO:0000313" key="7">
    <source>
        <dbReference type="EMBL" id="ODV62829.1"/>
    </source>
</evidence>
<dbReference type="Pfam" id="PF00916">
    <property type="entry name" value="Sulfate_transp"/>
    <property type="match status" value="1"/>
</dbReference>
<dbReference type="InterPro" id="IPR036513">
    <property type="entry name" value="STAS_dom_sf"/>
</dbReference>
<dbReference type="FunCoup" id="A0A1D2VMK1">
    <property type="interactions" value="304"/>
</dbReference>
<feature type="transmembrane region" description="Helical" evidence="5">
    <location>
        <begin position="90"/>
        <end position="110"/>
    </location>
</feature>
<dbReference type="Proteomes" id="UP000095038">
    <property type="component" value="Unassembled WGS sequence"/>
</dbReference>
<reference evidence="8" key="1">
    <citation type="submission" date="2016-05" db="EMBL/GenBank/DDBJ databases">
        <title>Comparative genomics of biotechnologically important yeasts.</title>
        <authorList>
            <consortium name="DOE Joint Genome Institute"/>
            <person name="Riley R."/>
            <person name="Haridas S."/>
            <person name="Wolfe K.H."/>
            <person name="Lopes M.R."/>
            <person name="Hittinger C.T."/>
            <person name="Goker M."/>
            <person name="Salamov A."/>
            <person name="Wisecaver J."/>
            <person name="Long T.M."/>
            <person name="Aerts A.L."/>
            <person name="Barry K."/>
            <person name="Choi C."/>
            <person name="Clum A."/>
            <person name="Coughlan A.Y."/>
            <person name="Deshpande S."/>
            <person name="Douglass A.P."/>
            <person name="Hanson S.J."/>
            <person name="Klenk H.-P."/>
            <person name="Labutti K."/>
            <person name="Lapidus A."/>
            <person name="Lindquist E."/>
            <person name="Lipzen A."/>
            <person name="Meier-Kolthoff J.P."/>
            <person name="Ohm R.A."/>
            <person name="Otillar R.P."/>
            <person name="Pangilinan J."/>
            <person name="Peng Y."/>
            <person name="Rokas A."/>
            <person name="Rosa C.A."/>
            <person name="Scheuner C."/>
            <person name="Sibirny A.A."/>
            <person name="Slot J.C."/>
            <person name="Stielow J.B."/>
            <person name="Sun H."/>
            <person name="Kurtzman C.P."/>
            <person name="Blackwell M."/>
            <person name="Grigoriev I.V."/>
            <person name="Jeffries T.W."/>
        </authorList>
    </citation>
    <scope>NUCLEOTIDE SEQUENCE [LARGE SCALE GENOMIC DNA]</scope>
    <source>
        <strain evidence="8">DSM 1968</strain>
    </source>
</reference>
<dbReference type="PANTHER" id="PTHR11814">
    <property type="entry name" value="SULFATE TRANSPORTER"/>
    <property type="match status" value="1"/>
</dbReference>
<dbReference type="InParanoid" id="A0A1D2VMK1"/>
<evidence type="ECO:0000256" key="2">
    <source>
        <dbReference type="ARBA" id="ARBA00022692"/>
    </source>
</evidence>
<dbReference type="STRING" id="1344418.A0A1D2VMK1"/>
<dbReference type="AlphaFoldDB" id="A0A1D2VMK1"/>
<dbReference type="OrthoDB" id="427213at2759"/>
<feature type="transmembrane region" description="Helical" evidence="5">
    <location>
        <begin position="223"/>
        <end position="241"/>
    </location>
</feature>
<proteinExistence type="predicted"/>
<dbReference type="CDD" id="cd07042">
    <property type="entry name" value="STAS_SulP_like_sulfate_transporter"/>
    <property type="match status" value="1"/>
</dbReference>
<organism evidence="7 8">
    <name type="scientific">Ascoidea rubescens DSM 1968</name>
    <dbReference type="NCBI Taxonomy" id="1344418"/>
    <lineage>
        <taxon>Eukaryota</taxon>
        <taxon>Fungi</taxon>
        <taxon>Dikarya</taxon>
        <taxon>Ascomycota</taxon>
        <taxon>Saccharomycotina</taxon>
        <taxon>Saccharomycetes</taxon>
        <taxon>Ascoideaceae</taxon>
        <taxon>Ascoidea</taxon>
    </lineage>
</organism>
<dbReference type="RefSeq" id="XP_020049136.1">
    <property type="nucleotide sequence ID" value="XM_020189750.1"/>
</dbReference>
<evidence type="ECO:0000256" key="3">
    <source>
        <dbReference type="ARBA" id="ARBA00022989"/>
    </source>
</evidence>
<dbReference type="EMBL" id="KV454476">
    <property type="protein sequence ID" value="ODV62829.1"/>
    <property type="molecule type" value="Genomic_DNA"/>
</dbReference>
<evidence type="ECO:0000313" key="8">
    <source>
        <dbReference type="Proteomes" id="UP000095038"/>
    </source>
</evidence>
<evidence type="ECO:0000256" key="4">
    <source>
        <dbReference type="ARBA" id="ARBA00023136"/>
    </source>
</evidence>
<keyword evidence="8" id="KW-1185">Reference proteome</keyword>
<accession>A0A1D2VMK1</accession>
<dbReference type="InterPro" id="IPR002645">
    <property type="entry name" value="STAS_dom"/>
</dbReference>
<keyword evidence="4 5" id="KW-0472">Membrane</keyword>
<feature type="transmembrane region" description="Helical" evidence="5">
    <location>
        <begin position="56"/>
        <end position="78"/>
    </location>
</feature>
<comment type="subcellular location">
    <subcellularLocation>
        <location evidence="1">Membrane</location>
        <topology evidence="1">Multi-pass membrane protein</topology>
    </subcellularLocation>
</comment>
<feature type="transmembrane region" description="Helical" evidence="5">
    <location>
        <begin position="321"/>
        <end position="337"/>
    </location>
</feature>
<dbReference type="Pfam" id="PF01740">
    <property type="entry name" value="STAS"/>
    <property type="match status" value="1"/>
</dbReference>
<feature type="domain" description="STAS" evidence="6">
    <location>
        <begin position="530"/>
        <end position="640"/>
    </location>
</feature>
<feature type="transmembrane region" description="Helical" evidence="5">
    <location>
        <begin position="357"/>
        <end position="380"/>
    </location>
</feature>
<name>A0A1D2VMK1_9ASCO</name>
<feature type="transmembrane region" description="Helical" evidence="5">
    <location>
        <begin position="455"/>
        <end position="481"/>
    </location>
</feature>
<feature type="transmembrane region" description="Helical" evidence="5">
    <location>
        <begin position="392"/>
        <end position="411"/>
    </location>
</feature>
<dbReference type="InterPro" id="IPR011547">
    <property type="entry name" value="SLC26A/SulP_dom"/>
</dbReference>
<dbReference type="InterPro" id="IPR001902">
    <property type="entry name" value="SLC26A/SulP_fam"/>
</dbReference>
<dbReference type="Gene3D" id="3.30.750.24">
    <property type="entry name" value="STAS domain"/>
    <property type="match status" value="1"/>
</dbReference>
<evidence type="ECO:0000256" key="5">
    <source>
        <dbReference type="SAM" id="Phobius"/>
    </source>
</evidence>
<evidence type="ECO:0000259" key="6">
    <source>
        <dbReference type="PROSITE" id="PS50801"/>
    </source>
</evidence>
<dbReference type="GO" id="GO:0016020">
    <property type="term" value="C:membrane"/>
    <property type="evidence" value="ECO:0007669"/>
    <property type="project" value="UniProtKB-SubCell"/>
</dbReference>
<dbReference type="GO" id="GO:0055085">
    <property type="term" value="P:transmembrane transport"/>
    <property type="evidence" value="ECO:0007669"/>
    <property type="project" value="InterPro"/>
</dbReference>
<keyword evidence="2 5" id="KW-0812">Transmembrane</keyword>
<feature type="transmembrane region" description="Helical" evidence="5">
    <location>
        <begin position="171"/>
        <end position="190"/>
    </location>
</feature>
<keyword evidence="3 5" id="KW-1133">Transmembrane helix</keyword>
<evidence type="ECO:0000256" key="1">
    <source>
        <dbReference type="ARBA" id="ARBA00004141"/>
    </source>
</evidence>
<feature type="transmembrane region" description="Helical" evidence="5">
    <location>
        <begin position="136"/>
        <end position="159"/>
    </location>
</feature>
<feature type="non-terminal residue" evidence="7">
    <location>
        <position position="1"/>
    </location>
</feature>
<gene>
    <name evidence="7" type="ORF">ASCRUDRAFT_22612</name>
</gene>
<feature type="transmembrane region" description="Helical" evidence="5">
    <location>
        <begin position="261"/>
        <end position="279"/>
    </location>
</feature>
<sequence>NGHNNANHNGTYSINADNEVELNDYYTINTKLPFLELLPYYLPCFSWIPDYSMNKFFHDLIAGLTLASFQIPISISYANTIAHAPTICGLYGLIIPPFIYAILGSVPQMIVGPEAAISLVVGQTVDYMRFHHSEEIQPIDIVVIMSMMAGFFLFFFGLFRFGYVENVLSKSLLNGFICAVGMIMIINSLFGELKLDALKSETLLDSPYDKFVFIIHQVQAGNYHWPTVLLSGVSLLVVLVIRRFKKKGGFTNSSQTFQKILTLFPEILAVVIITTIFSYEMDFKGRYKIQHLGAVTNEEGKGNIVMKNPFSRDKLRYYDELLFPSLTIGILGFLESTTASQSLGSIYNLPISANRELVALGMLNIAGSFFSALASFGGYGRSKINALSGARTTISGFVMGFFTLLTTFFMLKYFHYLPMCILSVITTVVGINLLMEVPGHLVFHWRDKGWNELLTFFITLSISIFYSVESGIIVGCGYSVLRVVKHSSKSRIQILGRVPNTNHFTNADEQIPEGLSKEEFQFIITSNRKIASNLEEIEGCLIIKIPEPLTFTNTSDLKIRLNRLEKYGSIKIHPATNRIRKQSMTRYVIFDMHGMTELDSSAAQILKDIVINYSGRGIYVLFCRVARSKRVRERLFDSGI</sequence>